<evidence type="ECO:0000313" key="2">
    <source>
        <dbReference type="Proteomes" id="UP000693970"/>
    </source>
</evidence>
<dbReference type="Proteomes" id="UP000693970">
    <property type="component" value="Unassembled WGS sequence"/>
</dbReference>
<dbReference type="InterPro" id="IPR002347">
    <property type="entry name" value="SDR_fam"/>
</dbReference>
<keyword evidence="2" id="KW-1185">Reference proteome</keyword>
<proteinExistence type="predicted"/>
<sequence>MSLIGQTVWIVGGVGVVGRGIARGLLQAGATVIVNSRSEERLDRILNDLQHPTRLIAIHGSLQPEQAKDTVDRALQEPELSGKGLDHVVAHGAVRYWSTLQAGCDETFSLTKPTTNFLELSPEEFMTASSTLARMHFAAAQQLVPQLQKPKIDPTSLDNPNSMIQSTYTFVTGDGGGHPSSLRTPMGELNSHHVWGLSAALRRSLQNDPSVWMRELRVGMQVNRPLDVREADPRTRPLSEDIGDLMAGLVVTAQEKSGGSTTTSKFLRTYAQEKADGLIRIDSRADLDRLLKEYKADSDKNIGPLPTFAEFAGSL</sequence>
<accession>A0A9K3Q3Y1</accession>
<evidence type="ECO:0000313" key="1">
    <source>
        <dbReference type="EMBL" id="KAG7370437.1"/>
    </source>
</evidence>
<dbReference type="AlphaFoldDB" id="A0A9K3Q3Y1"/>
<comment type="caution">
    <text evidence="1">The sequence shown here is derived from an EMBL/GenBank/DDBJ whole genome shotgun (WGS) entry which is preliminary data.</text>
</comment>
<gene>
    <name evidence="1" type="ORF">IV203_019007</name>
</gene>
<name>A0A9K3Q3Y1_9STRA</name>
<dbReference type="Pfam" id="PF00106">
    <property type="entry name" value="adh_short"/>
    <property type="match status" value="1"/>
</dbReference>
<organism evidence="1 2">
    <name type="scientific">Nitzschia inconspicua</name>
    <dbReference type="NCBI Taxonomy" id="303405"/>
    <lineage>
        <taxon>Eukaryota</taxon>
        <taxon>Sar</taxon>
        <taxon>Stramenopiles</taxon>
        <taxon>Ochrophyta</taxon>
        <taxon>Bacillariophyta</taxon>
        <taxon>Bacillariophyceae</taxon>
        <taxon>Bacillariophycidae</taxon>
        <taxon>Bacillariales</taxon>
        <taxon>Bacillariaceae</taxon>
        <taxon>Nitzschia</taxon>
    </lineage>
</organism>
<dbReference type="OrthoDB" id="37659at2759"/>
<reference evidence="1" key="2">
    <citation type="submission" date="2021-04" db="EMBL/GenBank/DDBJ databases">
        <authorList>
            <person name="Podell S."/>
        </authorList>
    </citation>
    <scope>NUCLEOTIDE SEQUENCE</scope>
    <source>
        <strain evidence="1">Hildebrandi</strain>
    </source>
</reference>
<dbReference type="EMBL" id="JAGRRH010000004">
    <property type="protein sequence ID" value="KAG7370437.1"/>
    <property type="molecule type" value="Genomic_DNA"/>
</dbReference>
<protein>
    <submittedName>
        <fullName evidence="1">NADP oxidoreductase coenzyme F420-dependent</fullName>
    </submittedName>
</protein>
<reference evidence="1" key="1">
    <citation type="journal article" date="2021" name="Sci. Rep.">
        <title>Diploid genomic architecture of Nitzschia inconspicua, an elite biomass production diatom.</title>
        <authorList>
            <person name="Oliver A."/>
            <person name="Podell S."/>
            <person name="Pinowska A."/>
            <person name="Traller J.C."/>
            <person name="Smith S.R."/>
            <person name="McClure R."/>
            <person name="Beliaev A."/>
            <person name="Bohutskyi P."/>
            <person name="Hill E.A."/>
            <person name="Rabines A."/>
            <person name="Zheng H."/>
            <person name="Allen L.Z."/>
            <person name="Kuo A."/>
            <person name="Grigoriev I.V."/>
            <person name="Allen A.E."/>
            <person name="Hazlebeck D."/>
            <person name="Allen E.E."/>
        </authorList>
    </citation>
    <scope>NUCLEOTIDE SEQUENCE</scope>
    <source>
        <strain evidence="1">Hildebrandi</strain>
    </source>
</reference>